<proteinExistence type="predicted"/>
<evidence type="ECO:0000313" key="2">
    <source>
        <dbReference type="EMBL" id="CAB4146884.1"/>
    </source>
</evidence>
<evidence type="ECO:0000313" key="1">
    <source>
        <dbReference type="EMBL" id="CAB4137043.1"/>
    </source>
</evidence>
<protein>
    <recommendedName>
        <fullName evidence="3">IrrE N-terminal-like domain-containing protein</fullName>
    </recommendedName>
</protein>
<accession>A0A6J5MJK1</accession>
<name>A0A6J5MJK1_9CAUD</name>
<reference evidence="2" key="1">
    <citation type="submission" date="2020-04" db="EMBL/GenBank/DDBJ databases">
        <authorList>
            <person name="Chiriac C."/>
            <person name="Salcher M."/>
            <person name="Ghai R."/>
            <person name="Kavagutti S V."/>
        </authorList>
    </citation>
    <scope>NUCLEOTIDE SEQUENCE</scope>
</reference>
<gene>
    <name evidence="1" type="ORF">UFOVP325_6</name>
    <name evidence="2" type="ORF">UFOVP430_1</name>
</gene>
<organism evidence="2">
    <name type="scientific">uncultured Caudovirales phage</name>
    <dbReference type="NCBI Taxonomy" id="2100421"/>
    <lineage>
        <taxon>Viruses</taxon>
        <taxon>Duplodnaviria</taxon>
        <taxon>Heunggongvirae</taxon>
        <taxon>Uroviricota</taxon>
        <taxon>Caudoviricetes</taxon>
        <taxon>Peduoviridae</taxon>
        <taxon>Maltschvirus</taxon>
        <taxon>Maltschvirus maltsch</taxon>
    </lineage>
</organism>
<dbReference type="EMBL" id="LR796338">
    <property type="protein sequence ID" value="CAB4137043.1"/>
    <property type="molecule type" value="Genomic_DNA"/>
</dbReference>
<sequence length="116" mass="13775">MGFRPMIPKKIKIGTQVWDIVEHTAKEDGMLYEDNYGYTLERRNMIVIDRDASDTRKKQVVMHEVLHAIRFTFFTGSKMNPKLSFEDTEHYFIGMYEETLLMVFKDNPELLQYLTS</sequence>
<evidence type="ECO:0008006" key="3">
    <source>
        <dbReference type="Google" id="ProtNLM"/>
    </source>
</evidence>
<dbReference type="EMBL" id="LR796481">
    <property type="protein sequence ID" value="CAB4146884.1"/>
    <property type="molecule type" value="Genomic_DNA"/>
</dbReference>